<sequence>MTKMPPKKPSETEFRKQKRGREEEAYYQSRTVCISHPCEQLKQEVEMMQASHKKELDKMKQSAVQQSQRLEAAQKRIAELESQLAKKEHLLLEQKKYLEDVKTQAK</sequence>
<evidence type="ECO:0000313" key="4">
    <source>
        <dbReference type="Proteomes" id="UP000289886"/>
    </source>
</evidence>
<dbReference type="GO" id="GO:0008285">
    <property type="term" value="P:negative regulation of cell population proliferation"/>
    <property type="evidence" value="ECO:0007669"/>
    <property type="project" value="TreeGrafter"/>
</dbReference>
<evidence type="ECO:0000256" key="2">
    <source>
        <dbReference type="SAM" id="MobiDB-lite"/>
    </source>
</evidence>
<gene>
    <name evidence="3" type="ORF">EOD39_5958</name>
</gene>
<dbReference type="EMBL" id="SCEB01214847">
    <property type="protein sequence ID" value="RXM32779.1"/>
    <property type="molecule type" value="Genomic_DNA"/>
</dbReference>
<feature type="region of interest" description="Disordered" evidence="2">
    <location>
        <begin position="1"/>
        <end position="22"/>
    </location>
</feature>
<feature type="compositionally biased region" description="Basic and acidic residues" evidence="2">
    <location>
        <begin position="8"/>
        <end position="22"/>
    </location>
</feature>
<name>A0A444UC99_ACIRT</name>
<organism evidence="3 4">
    <name type="scientific">Acipenser ruthenus</name>
    <name type="common">Sterlet sturgeon</name>
    <dbReference type="NCBI Taxonomy" id="7906"/>
    <lineage>
        <taxon>Eukaryota</taxon>
        <taxon>Metazoa</taxon>
        <taxon>Chordata</taxon>
        <taxon>Craniata</taxon>
        <taxon>Vertebrata</taxon>
        <taxon>Euteleostomi</taxon>
        <taxon>Actinopterygii</taxon>
        <taxon>Chondrostei</taxon>
        <taxon>Acipenseriformes</taxon>
        <taxon>Acipenseridae</taxon>
        <taxon>Acipenser</taxon>
    </lineage>
</organism>
<protein>
    <submittedName>
        <fullName evidence="3">Hamartin</fullName>
    </submittedName>
</protein>
<dbReference type="PANTHER" id="PTHR15154">
    <property type="entry name" value="HAMARTIN"/>
    <property type="match status" value="1"/>
</dbReference>
<dbReference type="Proteomes" id="UP000289886">
    <property type="component" value="Unassembled WGS sequence"/>
</dbReference>
<proteinExistence type="predicted"/>
<evidence type="ECO:0000256" key="1">
    <source>
        <dbReference type="SAM" id="Coils"/>
    </source>
</evidence>
<accession>A0A444UC99</accession>
<feature type="coiled-coil region" evidence="1">
    <location>
        <begin position="38"/>
        <end position="90"/>
    </location>
</feature>
<dbReference type="PANTHER" id="PTHR15154:SF2">
    <property type="entry name" value="HAMARTIN"/>
    <property type="match status" value="1"/>
</dbReference>
<dbReference type="GO" id="GO:0032007">
    <property type="term" value="P:negative regulation of TOR signaling"/>
    <property type="evidence" value="ECO:0007669"/>
    <property type="project" value="TreeGrafter"/>
</dbReference>
<dbReference type="AlphaFoldDB" id="A0A444UC99"/>
<reference evidence="3 4" key="1">
    <citation type="submission" date="2019-01" db="EMBL/GenBank/DDBJ databases">
        <title>Draft Genome and Complete Hox-Cluster Characterization of the Sterlet Sturgeon (Acipenser ruthenus).</title>
        <authorList>
            <person name="Wei Q."/>
        </authorList>
    </citation>
    <scope>NUCLEOTIDE SEQUENCE [LARGE SCALE GENOMIC DNA]</scope>
    <source>
        <strain evidence="3">WHYD16114868_AA</strain>
        <tissue evidence="3">Blood</tissue>
    </source>
</reference>
<keyword evidence="4" id="KW-1185">Reference proteome</keyword>
<evidence type="ECO:0000313" key="3">
    <source>
        <dbReference type="EMBL" id="RXM32779.1"/>
    </source>
</evidence>
<dbReference type="GO" id="GO:0051726">
    <property type="term" value="P:regulation of cell cycle"/>
    <property type="evidence" value="ECO:0007669"/>
    <property type="project" value="TreeGrafter"/>
</dbReference>
<dbReference type="GO" id="GO:0033596">
    <property type="term" value="C:TSC1-TSC2 complex"/>
    <property type="evidence" value="ECO:0007669"/>
    <property type="project" value="TreeGrafter"/>
</dbReference>
<dbReference type="InterPro" id="IPR007483">
    <property type="entry name" value="Hamartin"/>
</dbReference>
<comment type="caution">
    <text evidence="3">The sequence shown here is derived from an EMBL/GenBank/DDBJ whole genome shotgun (WGS) entry which is preliminary data.</text>
</comment>
<keyword evidence="1" id="KW-0175">Coiled coil</keyword>